<dbReference type="RefSeq" id="WP_188802066.1">
    <property type="nucleotide sequence ID" value="NZ_BMOK01000003.1"/>
</dbReference>
<reference evidence="6" key="1">
    <citation type="journal article" date="2014" name="Int. J. Syst. Evol. Microbiol.">
        <title>Complete genome sequence of Corynebacterium casei LMG S-19264T (=DSM 44701T), isolated from a smear-ripened cheese.</title>
        <authorList>
            <consortium name="US DOE Joint Genome Institute (JGI-PGF)"/>
            <person name="Walter F."/>
            <person name="Albersmeier A."/>
            <person name="Kalinowski J."/>
            <person name="Ruckert C."/>
        </authorList>
    </citation>
    <scope>NUCLEOTIDE SEQUENCE</scope>
    <source>
        <strain evidence="6">JCM 15325</strain>
    </source>
</reference>
<evidence type="ECO:0000259" key="5">
    <source>
        <dbReference type="Pfam" id="PF00561"/>
    </source>
</evidence>
<protein>
    <recommendedName>
        <fullName evidence="3">Putative 2-succinyl-6-hydroxy-2,4-cyclohexadiene-1-carboxylate synthase</fullName>
        <shortName evidence="3">SHCHC synthase</shortName>
        <ecNumber evidence="3">4.2.99.20</ecNumber>
    </recommendedName>
</protein>
<dbReference type="PANTHER" id="PTHR42916">
    <property type="entry name" value="2-SUCCINYL-5-ENOLPYRUVYL-6-HYDROXY-3-CYCLOHEXENE-1-CARBOXYLATE SYNTHASE"/>
    <property type="match status" value="1"/>
</dbReference>
<comment type="catalytic activity">
    <reaction evidence="3">
        <text>5-enolpyruvoyl-6-hydroxy-2-succinyl-cyclohex-3-ene-1-carboxylate = (1R,6R)-6-hydroxy-2-succinyl-cyclohexa-2,4-diene-1-carboxylate + pyruvate</text>
        <dbReference type="Rhea" id="RHEA:25597"/>
        <dbReference type="ChEBI" id="CHEBI:15361"/>
        <dbReference type="ChEBI" id="CHEBI:58689"/>
        <dbReference type="ChEBI" id="CHEBI:58818"/>
        <dbReference type="EC" id="4.2.99.20"/>
    </reaction>
</comment>
<comment type="pathway">
    <text evidence="3">Quinol/quinone metabolism; menaquinone biosynthesis.</text>
</comment>
<dbReference type="EC" id="4.2.99.20" evidence="3"/>
<dbReference type="PANTHER" id="PTHR42916:SF1">
    <property type="entry name" value="PROTEIN PHYLLO, CHLOROPLASTIC"/>
    <property type="match status" value="1"/>
</dbReference>
<comment type="function">
    <text evidence="3">Catalyzes a proton abstraction reaction that results in 2,5-elimination of pyruvate from 2-succinyl-5-enolpyruvyl-6-hydroxy-3-cyclohexene-1-carboxylate (SEPHCHC) and the formation of 2-succinyl-6-hydroxy-2,4-cyclohexadiene-1-carboxylate (SHCHC).</text>
</comment>
<dbReference type="Gene3D" id="3.40.50.1820">
    <property type="entry name" value="alpha/beta hydrolase"/>
    <property type="match status" value="1"/>
</dbReference>
<dbReference type="GO" id="GO:0070205">
    <property type="term" value="F:2-succinyl-6-hydroxy-2,4-cyclohexadiene-1-carboxylate synthase activity"/>
    <property type="evidence" value="ECO:0007669"/>
    <property type="project" value="UniProtKB-UniRule"/>
</dbReference>
<evidence type="ECO:0000256" key="3">
    <source>
        <dbReference type="HAMAP-Rule" id="MF_01660"/>
    </source>
</evidence>
<dbReference type="InterPro" id="IPR000073">
    <property type="entry name" value="AB_hydrolase_1"/>
</dbReference>
<dbReference type="Proteomes" id="UP000654670">
    <property type="component" value="Unassembled WGS sequence"/>
</dbReference>
<dbReference type="GO" id="GO:0009234">
    <property type="term" value="P:menaquinone biosynthetic process"/>
    <property type="evidence" value="ECO:0007669"/>
    <property type="project" value="UniProtKB-UniRule"/>
</dbReference>
<feature type="domain" description="AB hydrolase-1" evidence="5">
    <location>
        <begin position="20"/>
        <end position="254"/>
    </location>
</feature>
<comment type="caution">
    <text evidence="6">The sequence shown here is derived from an EMBL/GenBank/DDBJ whole genome shotgun (WGS) entry which is preliminary data.</text>
</comment>
<feature type="region of interest" description="Disordered" evidence="4">
    <location>
        <begin position="116"/>
        <end position="136"/>
    </location>
</feature>
<dbReference type="AlphaFoldDB" id="A0A917W0X1"/>
<name>A0A917W0X1_9BACL</name>
<evidence type="ECO:0000256" key="1">
    <source>
        <dbReference type="ARBA" id="ARBA00022428"/>
    </source>
</evidence>
<dbReference type="InterPro" id="IPR029058">
    <property type="entry name" value="AB_hydrolase_fold"/>
</dbReference>
<keyword evidence="1 3" id="KW-0474">Menaquinone biosynthesis</keyword>
<organism evidence="6 7">
    <name type="scientific">Sporolactobacillus putidus</name>
    <dbReference type="NCBI Taxonomy" id="492735"/>
    <lineage>
        <taxon>Bacteria</taxon>
        <taxon>Bacillati</taxon>
        <taxon>Bacillota</taxon>
        <taxon>Bacilli</taxon>
        <taxon>Bacillales</taxon>
        <taxon>Sporolactobacillaceae</taxon>
        <taxon>Sporolactobacillus</taxon>
    </lineage>
</organism>
<dbReference type="EMBL" id="BMOK01000003">
    <property type="protein sequence ID" value="GGL48574.1"/>
    <property type="molecule type" value="Genomic_DNA"/>
</dbReference>
<evidence type="ECO:0000313" key="6">
    <source>
        <dbReference type="EMBL" id="GGL48574.1"/>
    </source>
</evidence>
<comment type="similarity">
    <text evidence="3">Belongs to the AB hydrolase superfamily. MenH family.</text>
</comment>
<dbReference type="NCBIfam" id="TIGR03695">
    <property type="entry name" value="menH_SHCHC"/>
    <property type="match status" value="1"/>
</dbReference>
<dbReference type="Pfam" id="PF00561">
    <property type="entry name" value="Abhydrolase_1"/>
    <property type="match status" value="1"/>
</dbReference>
<keyword evidence="2 3" id="KW-0456">Lyase</keyword>
<reference evidence="6" key="2">
    <citation type="submission" date="2020-09" db="EMBL/GenBank/DDBJ databases">
        <authorList>
            <person name="Sun Q."/>
            <person name="Ohkuma M."/>
        </authorList>
    </citation>
    <scope>NUCLEOTIDE SEQUENCE</scope>
    <source>
        <strain evidence="6">JCM 15325</strain>
    </source>
</reference>
<evidence type="ECO:0000313" key="7">
    <source>
        <dbReference type="Proteomes" id="UP000654670"/>
    </source>
</evidence>
<dbReference type="PRINTS" id="PR00111">
    <property type="entry name" value="ABHYDROLASE"/>
</dbReference>
<comment type="pathway">
    <text evidence="3">Quinol/quinone metabolism; 1,4-dihydroxy-2-naphthoate biosynthesis; 1,4-dihydroxy-2-naphthoate from chorismate: step 3/7.</text>
</comment>
<evidence type="ECO:0000256" key="4">
    <source>
        <dbReference type="SAM" id="MobiDB-lite"/>
    </source>
</evidence>
<keyword evidence="7" id="KW-1185">Reference proteome</keyword>
<comment type="subunit">
    <text evidence="3">Monomer.</text>
</comment>
<proteinExistence type="inferred from homology"/>
<accession>A0A917W0X1</accession>
<dbReference type="SUPFAM" id="SSF53474">
    <property type="entry name" value="alpha/beta-Hydrolases"/>
    <property type="match status" value="1"/>
</dbReference>
<dbReference type="HAMAP" id="MF_01660">
    <property type="entry name" value="MenH"/>
    <property type="match status" value="1"/>
</dbReference>
<gene>
    <name evidence="3 6" type="primary">menH</name>
    <name evidence="6" type="ORF">GCM10007968_10950</name>
</gene>
<evidence type="ECO:0000256" key="2">
    <source>
        <dbReference type="ARBA" id="ARBA00023239"/>
    </source>
</evidence>
<dbReference type="InterPro" id="IPR022485">
    <property type="entry name" value="SHCHC_synthase_MenH"/>
</dbReference>
<sequence>MILTIRGITYHIEVLGKGEPVLLLHGFTGSLGTWQFLDKTLGEYFQLIKVDLIGHGRTACPADPRRYAMGEALNDLAALMDTLKLEKVHILGYSMGGRLALGFACTHPNRVQSLILESTSPGLSDEESRRARRNHDRKLAERIRNSGLQRFVDYWENIPLFESQKKMPQNKRDTLRNERLAGSENGLAGSLLGMGTGSQPSFWNDLESFSFPVFLITGQLDEKFCRIADRMRKHFKKADWQVIHSVGHAVHLENNLVFSQIVIKFLMAHAEAK</sequence>